<feature type="transmembrane region" description="Helical" evidence="1">
    <location>
        <begin position="2293"/>
        <end position="2315"/>
    </location>
</feature>
<keyword evidence="4" id="KW-1185">Reference proteome</keyword>
<name>A0A8S1M1G6_9CILI</name>
<feature type="signal peptide" evidence="2">
    <location>
        <begin position="1"/>
        <end position="18"/>
    </location>
</feature>
<feature type="transmembrane region" description="Helical" evidence="1">
    <location>
        <begin position="1319"/>
        <end position="1343"/>
    </location>
</feature>
<evidence type="ECO:0000313" key="4">
    <source>
        <dbReference type="Proteomes" id="UP000692954"/>
    </source>
</evidence>
<proteinExistence type="predicted"/>
<feature type="transmembrane region" description="Helical" evidence="1">
    <location>
        <begin position="2557"/>
        <end position="2582"/>
    </location>
</feature>
<comment type="caution">
    <text evidence="3">The sequence shown here is derived from an EMBL/GenBank/DDBJ whole genome shotgun (WGS) entry which is preliminary data.</text>
</comment>
<dbReference type="InterPro" id="IPR006212">
    <property type="entry name" value="Furin_repeat"/>
</dbReference>
<evidence type="ECO:0000256" key="2">
    <source>
        <dbReference type="SAM" id="SignalP"/>
    </source>
</evidence>
<keyword evidence="1" id="KW-0812">Transmembrane</keyword>
<feature type="transmembrane region" description="Helical" evidence="1">
    <location>
        <begin position="2493"/>
        <end position="2515"/>
    </location>
</feature>
<dbReference type="OrthoDB" id="300606at2759"/>
<accession>A0A8S1M1G6</accession>
<evidence type="ECO:0000313" key="3">
    <source>
        <dbReference type="EMBL" id="CAD8072342.1"/>
    </source>
</evidence>
<dbReference type="EMBL" id="CAJJDN010000029">
    <property type="protein sequence ID" value="CAD8072342.1"/>
    <property type="molecule type" value="Genomic_DNA"/>
</dbReference>
<feature type="transmembrane region" description="Helical" evidence="1">
    <location>
        <begin position="2603"/>
        <end position="2622"/>
    </location>
</feature>
<reference evidence="3" key="1">
    <citation type="submission" date="2021-01" db="EMBL/GenBank/DDBJ databases">
        <authorList>
            <consortium name="Genoscope - CEA"/>
            <person name="William W."/>
        </authorList>
    </citation>
    <scope>NUCLEOTIDE SEQUENCE</scope>
</reference>
<protein>
    <recommendedName>
        <fullName evidence="5">Transmembrane protein</fullName>
    </recommendedName>
</protein>
<evidence type="ECO:0008006" key="5">
    <source>
        <dbReference type="Google" id="ProtNLM"/>
    </source>
</evidence>
<evidence type="ECO:0000256" key="1">
    <source>
        <dbReference type="SAM" id="Phobius"/>
    </source>
</evidence>
<dbReference type="PANTHER" id="PTHR11319:SF35">
    <property type="entry name" value="OUTER MEMBRANE PROTEIN PMPC-RELATED"/>
    <property type="match status" value="1"/>
</dbReference>
<keyword evidence="1" id="KW-1133">Transmembrane helix</keyword>
<organism evidence="3 4">
    <name type="scientific">Paramecium sonneborni</name>
    <dbReference type="NCBI Taxonomy" id="65129"/>
    <lineage>
        <taxon>Eukaryota</taxon>
        <taxon>Sar</taxon>
        <taxon>Alveolata</taxon>
        <taxon>Ciliophora</taxon>
        <taxon>Intramacronucleata</taxon>
        <taxon>Oligohymenophorea</taxon>
        <taxon>Peniculida</taxon>
        <taxon>Parameciidae</taxon>
        <taxon>Paramecium</taxon>
    </lineage>
</organism>
<keyword evidence="1" id="KW-0472">Membrane</keyword>
<sequence>MKISRLILLFKLIYFCCCSIEQLSQQNPTTTKYVTLQSNKFYGMVSFYSPMSLQTNFIGNIIESIDQSFLFSANFDKEIQIISYCTLNLQEKEITHTLILIQQETIQTQSFIVSFNPFFYDGQLICTAFSYDPEYQQLIFIVQTKNDIQDKIFNQIQLETNNVKLVFGGVNSELKLRSFQGQQFPILDASYRNIYFYLNFLIAVDLCADYEDNYIFDSKEYDQKNNWQITLPSLVVQDYSIYFWHKFTTPIEFPNKVFLIHIDTQIQFNSQYSLGTNTLIITYELKENDKIMIAIKYYSYEFPYIYFNTDYIESLIRETQIEEIDLNLIYQWHYVIIQYQLNKLFLKIYYPDQQKYVEFKDEFVRQFQYTQFSIMFGESSNLKANAGSVNQFKFKFCHEDFTETYQCHFSCYTCNGPLKNNCLSCPLDSYRNYDSINHTCICNVWTIEQNEKKCFAIQDVNQMTVQYIQNIENKNLENFDQIEPTIVCAYGYFLFEDDCYQCPSASQDGDLICLECLDNWQSWIYNSICRNYVLKRVYYDFEKQEYNYKIDLSSISSLYLFVDNELKLCNYCTIFCLHSSIAYQCKLINEKHLGKDTYVECKQGYDSKTQSCIQSSNYLYDNRCPGLACNKQCKCCGGDNHCTKCINENDIILLNNKDCVQCTIKNCKFCFQYLKQSDEILTSTLSYTDYIPIIINEDYLIGCALCDDNYYYNFVLNICESKKLLISQSCDNYFIDQFNQPICLTTLTQNFDEGIEISDCFNFLKSCSKCVKSVTNKIFCTQCFDGYFQNFNGYCEPCDERFTKCKMTYLIQYDVTVHQLQPFLLAISNGQLILYPTSTLFKKKIGICKINGEWSQFCYEIKNVPYCNKYYLDICIQCNSNQFQTVTFYSGQCYACSYQCQTCLPSLLNPSQIKCFEADFQNNYIDQLSNRVKIKRSNLIKYSSELMIKELNWKTQYSDIFNQQIFQKINFYQLMNNSFGQYFYKRQTQNISEFYEQLIIQSITVYQETNSKYKITFLTLVDYQIINLNNISIQIQDLNKDSIIKINSKYGVHININNLIVRQKLYINLQKYIFLFHNITSLSINNLTLMNIHLENFHLFKLSIFNQTTKIEIDFQNIRLINCQLINSSIFSLNQLVDIFDQNKIVFEQITFQNCSFLNSFFILFQDNQKCFYLQSLLIDTLIIQESDFTSSCLLSNYTATYTKLSQLSFNKFELINSNFFVADLQFEIQNVQVLNTSIHNSSFIYFKYEILATYQKEFLIINGLFLSFLSTDSSLMSLSQNLIRLVQIQNVEVINLNDFKKNQKIKQISFYCKPIFQLLKIISIMILILIQFKLVYQILILLNQLTFLYKERKSMIESVMKQNIQVVNQNSNFQMFIISLKLQFKTYKFLIQQFVIITLLKLWIYKIQQFSILIIQSQKISCFYNSKALCKHPQFQFKLQNSHKFNLMILQSMIYLEIIMKDQERHLNNQQSYVYLKSNILTNSTNALIYLELNSISIQNFTNIESNYFTVTTYKYLKKEYAEISIQAVQQLFPIKSEGSVFNIICQKLEFFNIITQNSIALLGGFCKIEFILDCELYVQNANIIDSKSVSDQESKGGSFYINAKDANLILKFINLTISNSYSLYDGGFLFLIPSDSSNLLIFENIKANGVFSIFRGFMSAEFSFQTNENLVILKNFDIKLDYNQIEDMTNNYYDLKDNQLDYVKIKNGYFYFNYCQMQLSNIKISFEIVTQPIFYLTNMQNLQLIDFNLEVGEQISNTIIEFESIKNSQEKNIIIQSFQARQVQFTIPNTFYLVQCNNIYRYEIILLQNLSIKQIAIKTNNCLINQLSRLYQNVESIIQLRFLDIFKYFRLSNCQIFNFYKNSFQNALIDIYYQTQVKSKFEFLYFFQNKCTLSTCLQIRSHFLQQKQEVLLKQIYMFYNDNSSYGQLNLNNINYLIKSSYFISNEAKEMAGAIYLQNSPLKIQKSYFINNKAPNFGAIYCSNITNQDREDSISNSFFLNNMALQNINSFGIEFYSISLSSTIESHQIIANYSKSSKLKNQQNPELYVLLIPSGQVIKQYQIFDTNTLSYQNKEFTLKFKIQNYFKENQIIDQNLIGCNITSNLIDKDLNILQEDISKFSIEFNKEESELNLENQTFVLNPYSGNLLQIQITCDSIENNYFYEFLAKSYKCQLGEFFYEDQCLKCNASRGYYSVNPLNSECIKANPNLIKNHTENLLNLYEGFWRLNILTSIGEYCSNNPSNCLGGWQTGDVTCVLGHIGALCEACDVYNVRGQGKYSKSRDYKCSLCEDYGFLIIEFLFAFTWAFLQIVLAVKSTQLQNQKFLLSKSQTKFYDILVRLSQDQSSSVIKLISNYFQIIMVIYTFKVKFISNLDSLFQFVGNSTYSTTYNFDCYISQIQELDIIYLNLLFILQVQFFQYLLYLLLSFIIKLSRPRFFSLETIYSSFFYLYLSGQINLIYLLAQLITPKTISDIQWVSANLSYRYWTENHQKIMYALILPLLIFFGILIPLFLFLKLSHNKSNLSNYKIKQKYGYLFNEYSKAHFYWESVKLMYRQLLILIIVLLQDYIVIKGVMLIGLLFAYQIIFGLSKPYNVGKLNKFELSAIQICIWSFLLCILQYQIQEFSQWLNNICQLLILMSLIILVSKSIIKFVQVFSSKYEQIIDYIKSGFVKCLHLQKFQNSKFFELSSKRKARVQKYFKIIKQHVIRRSMTNVNIQQTQNVEIILCSSLSPSQKHITPGRRFL</sequence>
<feature type="transmembrane region" description="Helical" evidence="1">
    <location>
        <begin position="2405"/>
        <end position="2430"/>
    </location>
</feature>
<feature type="transmembrane region" description="Helical" evidence="1">
    <location>
        <begin position="1388"/>
        <end position="1406"/>
    </location>
</feature>
<dbReference type="PANTHER" id="PTHR11319">
    <property type="entry name" value="G PROTEIN-COUPLED RECEPTOR-RELATED"/>
    <property type="match status" value="1"/>
</dbReference>
<feature type="transmembrane region" description="Helical" evidence="1">
    <location>
        <begin position="2628"/>
        <end position="2650"/>
    </location>
</feature>
<feature type="transmembrane region" description="Helical" evidence="1">
    <location>
        <begin position="2442"/>
        <end position="2463"/>
    </location>
</feature>
<dbReference type="CDD" id="cd00064">
    <property type="entry name" value="FU"/>
    <property type="match status" value="1"/>
</dbReference>
<feature type="chain" id="PRO_5035748460" description="Transmembrane protein" evidence="2">
    <location>
        <begin position="19"/>
        <end position="2745"/>
    </location>
</feature>
<dbReference type="Proteomes" id="UP000692954">
    <property type="component" value="Unassembled WGS sequence"/>
</dbReference>
<keyword evidence="2" id="KW-0732">Signal</keyword>
<gene>
    <name evidence="3" type="ORF">PSON_ATCC_30995.1.T0290117</name>
</gene>